<feature type="non-terminal residue" evidence="2">
    <location>
        <position position="1"/>
    </location>
</feature>
<dbReference type="AlphaFoldDB" id="A0AA41RQV2"/>
<evidence type="ECO:0000313" key="3">
    <source>
        <dbReference type="Proteomes" id="UP001177140"/>
    </source>
</evidence>
<accession>A0AA41RQV2</accession>
<dbReference type="EMBL" id="JAJJMA010041465">
    <property type="protein sequence ID" value="MCL7025087.1"/>
    <property type="molecule type" value="Genomic_DNA"/>
</dbReference>
<comment type="caution">
    <text evidence="2">The sequence shown here is derived from an EMBL/GenBank/DDBJ whole genome shotgun (WGS) entry which is preliminary data.</text>
</comment>
<sequence length="66" mass="7604">AIAERSVSNPDVVNDMIKQWGVYGQILVIVFSAFIKKKNFFFFQKKKNPKHFGLLHLFCCLPSCLV</sequence>
<reference evidence="2" key="1">
    <citation type="submission" date="2022-03" db="EMBL/GenBank/DDBJ databases">
        <title>A functionally conserved STORR gene fusion in Papaver species that diverged 16.8 million years ago.</title>
        <authorList>
            <person name="Catania T."/>
        </authorList>
    </citation>
    <scope>NUCLEOTIDE SEQUENCE</scope>
    <source>
        <strain evidence="2">S-191538</strain>
    </source>
</reference>
<keyword evidence="3" id="KW-1185">Reference proteome</keyword>
<protein>
    <submittedName>
        <fullName evidence="2">Uncharacterized protein</fullName>
    </submittedName>
</protein>
<proteinExistence type="predicted"/>
<keyword evidence="1" id="KW-0812">Transmembrane</keyword>
<evidence type="ECO:0000256" key="1">
    <source>
        <dbReference type="SAM" id="Phobius"/>
    </source>
</evidence>
<keyword evidence="1" id="KW-1133">Transmembrane helix</keyword>
<gene>
    <name evidence="2" type="ORF">MKW94_010643</name>
</gene>
<feature type="transmembrane region" description="Helical" evidence="1">
    <location>
        <begin position="20"/>
        <end position="36"/>
    </location>
</feature>
<evidence type="ECO:0000313" key="2">
    <source>
        <dbReference type="EMBL" id="MCL7025087.1"/>
    </source>
</evidence>
<keyword evidence="1" id="KW-0472">Membrane</keyword>
<organism evidence="2 3">
    <name type="scientific">Papaver nudicaule</name>
    <name type="common">Iceland poppy</name>
    <dbReference type="NCBI Taxonomy" id="74823"/>
    <lineage>
        <taxon>Eukaryota</taxon>
        <taxon>Viridiplantae</taxon>
        <taxon>Streptophyta</taxon>
        <taxon>Embryophyta</taxon>
        <taxon>Tracheophyta</taxon>
        <taxon>Spermatophyta</taxon>
        <taxon>Magnoliopsida</taxon>
        <taxon>Ranunculales</taxon>
        <taxon>Papaveraceae</taxon>
        <taxon>Papaveroideae</taxon>
        <taxon>Papaver</taxon>
    </lineage>
</organism>
<dbReference type="Proteomes" id="UP001177140">
    <property type="component" value="Unassembled WGS sequence"/>
</dbReference>
<name>A0AA41RQV2_PAPNU</name>